<dbReference type="PANTHER" id="PTHR36128:SF1">
    <property type="entry name" value="COILED-COIL DOMAIN-CONTAINING PROTEIN 117"/>
    <property type="match status" value="1"/>
</dbReference>
<gene>
    <name evidence="2" type="ORF">MATL_G00060510</name>
</gene>
<feature type="region of interest" description="Disordered" evidence="1">
    <location>
        <begin position="217"/>
        <end position="277"/>
    </location>
</feature>
<comment type="caution">
    <text evidence="2">The sequence shown here is derived from an EMBL/GenBank/DDBJ whole genome shotgun (WGS) entry which is preliminary data.</text>
</comment>
<protein>
    <recommendedName>
        <fullName evidence="4">Coiled-coil domain containing 117</fullName>
    </recommendedName>
</protein>
<evidence type="ECO:0008006" key="4">
    <source>
        <dbReference type="Google" id="ProtNLM"/>
    </source>
</evidence>
<dbReference type="OrthoDB" id="9450632at2759"/>
<organism evidence="2 3">
    <name type="scientific">Megalops atlanticus</name>
    <name type="common">Tarpon</name>
    <name type="synonym">Clupea gigantea</name>
    <dbReference type="NCBI Taxonomy" id="7932"/>
    <lineage>
        <taxon>Eukaryota</taxon>
        <taxon>Metazoa</taxon>
        <taxon>Chordata</taxon>
        <taxon>Craniata</taxon>
        <taxon>Vertebrata</taxon>
        <taxon>Euteleostomi</taxon>
        <taxon>Actinopterygii</taxon>
        <taxon>Neopterygii</taxon>
        <taxon>Teleostei</taxon>
        <taxon>Elopiformes</taxon>
        <taxon>Megalopidae</taxon>
        <taxon>Megalops</taxon>
    </lineage>
</organism>
<reference evidence="2" key="1">
    <citation type="submission" date="2021-01" db="EMBL/GenBank/DDBJ databases">
        <authorList>
            <person name="Zahm M."/>
            <person name="Roques C."/>
            <person name="Cabau C."/>
            <person name="Klopp C."/>
            <person name="Donnadieu C."/>
            <person name="Jouanno E."/>
            <person name="Lampietro C."/>
            <person name="Louis A."/>
            <person name="Herpin A."/>
            <person name="Echchiki A."/>
            <person name="Berthelot C."/>
            <person name="Parey E."/>
            <person name="Roest-Crollius H."/>
            <person name="Braasch I."/>
            <person name="Postlethwait J."/>
            <person name="Bobe J."/>
            <person name="Montfort J."/>
            <person name="Bouchez O."/>
            <person name="Begum T."/>
            <person name="Mejri S."/>
            <person name="Adams A."/>
            <person name="Chen W.-J."/>
            <person name="Guiguen Y."/>
        </authorList>
    </citation>
    <scope>NUCLEOTIDE SEQUENCE</scope>
    <source>
        <strain evidence="2">YG-15Mar2019-1</strain>
        <tissue evidence="2">Brain</tissue>
    </source>
</reference>
<evidence type="ECO:0000313" key="2">
    <source>
        <dbReference type="EMBL" id="KAG7480828.1"/>
    </source>
</evidence>
<dbReference type="AlphaFoldDB" id="A0A9D3Q6T0"/>
<dbReference type="InterPro" id="IPR031630">
    <property type="entry name" value="CCDC117"/>
</dbReference>
<sequence>MHRPGTPSSELGFLPPVYPISGLGHPADQGVNRGGAGAMNLAGASVPNTSWEKRCLRKHRRRPDDEACSAKRRRLSGETGSAPWDDPSPKQWVGWAPECNGPTLQHDPSHHHTRPASEISLGYPGPTPPQPHAKVEGSCMDVEAAQRHLQEIEERITLEDDDEEEDLDVEPAQNRPVLVMSQSLREGLQRGLGDILPQTIAESVSRSCMELVVWRPPEEALPRRLKDSLQRQRKQTASRQTTASSAPQPSPALETGPLAGLYCSPSAQAPAEEEMEL</sequence>
<keyword evidence="3" id="KW-1185">Reference proteome</keyword>
<dbReference type="EMBL" id="JAFDVH010000004">
    <property type="protein sequence ID" value="KAG7480828.1"/>
    <property type="molecule type" value="Genomic_DNA"/>
</dbReference>
<dbReference type="Proteomes" id="UP001046870">
    <property type="component" value="Chromosome 4"/>
</dbReference>
<feature type="region of interest" description="Disordered" evidence="1">
    <location>
        <begin position="53"/>
        <end position="135"/>
    </location>
</feature>
<proteinExistence type="predicted"/>
<name>A0A9D3Q6T0_MEGAT</name>
<feature type="compositionally biased region" description="Basic and acidic residues" evidence="1">
    <location>
        <begin position="217"/>
        <end position="230"/>
    </location>
</feature>
<evidence type="ECO:0000256" key="1">
    <source>
        <dbReference type="SAM" id="MobiDB-lite"/>
    </source>
</evidence>
<feature type="compositionally biased region" description="Polar residues" evidence="1">
    <location>
        <begin position="237"/>
        <end position="247"/>
    </location>
</feature>
<dbReference type="Pfam" id="PF15810">
    <property type="entry name" value="CCDC117"/>
    <property type="match status" value="1"/>
</dbReference>
<dbReference type="PANTHER" id="PTHR36128">
    <property type="entry name" value="COILED-COIL DOMAIN-CONTAINING PROTEIN 117"/>
    <property type="match status" value="1"/>
</dbReference>
<evidence type="ECO:0000313" key="3">
    <source>
        <dbReference type="Proteomes" id="UP001046870"/>
    </source>
</evidence>
<accession>A0A9D3Q6T0</accession>